<dbReference type="RefSeq" id="WP_377764079.1">
    <property type="nucleotide sequence ID" value="NZ_JBHRXY010000040.1"/>
</dbReference>
<accession>A0ABV7U9V0</accession>
<keyword evidence="1" id="KW-0812">Transmembrane</keyword>
<dbReference type="InterPro" id="IPR022584">
    <property type="entry name" value="DUF2937"/>
</dbReference>
<proteinExistence type="predicted"/>
<dbReference type="Proteomes" id="UP001595539">
    <property type="component" value="Unassembled WGS sequence"/>
</dbReference>
<evidence type="ECO:0000313" key="3">
    <source>
        <dbReference type="EMBL" id="MFC3631728.1"/>
    </source>
</evidence>
<keyword evidence="4" id="KW-1185">Reference proteome</keyword>
<evidence type="ECO:0000256" key="1">
    <source>
        <dbReference type="SAM" id="Phobius"/>
    </source>
</evidence>
<feature type="signal peptide" evidence="2">
    <location>
        <begin position="1"/>
        <end position="24"/>
    </location>
</feature>
<sequence length="163" mass="17525">MTGFLRLAAAVCLAAALSQFPAFSDQYVQRLGGQVDALSRVAAEFDASARAAGLTRNEALADLSGSAFRDTHQANMRAVFARLDRARADLQMLRLAGPLERMLLPHRLRDPETLAATWGDFRPAVPVTAAGLGAAGIGLALGWCLAALPGLIFRRRQDRPGWR</sequence>
<dbReference type="Pfam" id="PF11157">
    <property type="entry name" value="DUF2937"/>
    <property type="match status" value="1"/>
</dbReference>
<organism evidence="3 4">
    <name type="scientific">Paracoccus angustae</name>
    <dbReference type="NCBI Taxonomy" id="1671480"/>
    <lineage>
        <taxon>Bacteria</taxon>
        <taxon>Pseudomonadati</taxon>
        <taxon>Pseudomonadota</taxon>
        <taxon>Alphaproteobacteria</taxon>
        <taxon>Rhodobacterales</taxon>
        <taxon>Paracoccaceae</taxon>
        <taxon>Paracoccus</taxon>
    </lineage>
</organism>
<feature type="chain" id="PRO_5047342074" evidence="2">
    <location>
        <begin position="25"/>
        <end position="163"/>
    </location>
</feature>
<name>A0ABV7U9V0_9RHOB</name>
<protein>
    <submittedName>
        <fullName evidence="3">DUF2937 family protein</fullName>
    </submittedName>
</protein>
<evidence type="ECO:0000256" key="2">
    <source>
        <dbReference type="SAM" id="SignalP"/>
    </source>
</evidence>
<dbReference type="EMBL" id="JBHRXY010000040">
    <property type="protein sequence ID" value="MFC3631728.1"/>
    <property type="molecule type" value="Genomic_DNA"/>
</dbReference>
<reference evidence="4" key="1">
    <citation type="journal article" date="2019" name="Int. J. Syst. Evol. Microbiol.">
        <title>The Global Catalogue of Microorganisms (GCM) 10K type strain sequencing project: providing services to taxonomists for standard genome sequencing and annotation.</title>
        <authorList>
            <consortium name="The Broad Institute Genomics Platform"/>
            <consortium name="The Broad Institute Genome Sequencing Center for Infectious Disease"/>
            <person name="Wu L."/>
            <person name="Ma J."/>
        </authorList>
    </citation>
    <scope>NUCLEOTIDE SEQUENCE [LARGE SCALE GENOMIC DNA]</scope>
    <source>
        <strain evidence="4">KCTC 42473</strain>
    </source>
</reference>
<gene>
    <name evidence="3" type="ORF">ACFOM8_20075</name>
</gene>
<keyword evidence="2" id="KW-0732">Signal</keyword>
<keyword evidence="1" id="KW-1133">Transmembrane helix</keyword>
<evidence type="ECO:0000313" key="4">
    <source>
        <dbReference type="Proteomes" id="UP001595539"/>
    </source>
</evidence>
<comment type="caution">
    <text evidence="3">The sequence shown here is derived from an EMBL/GenBank/DDBJ whole genome shotgun (WGS) entry which is preliminary data.</text>
</comment>
<feature type="transmembrane region" description="Helical" evidence="1">
    <location>
        <begin position="129"/>
        <end position="153"/>
    </location>
</feature>
<keyword evidence="1" id="KW-0472">Membrane</keyword>